<reference evidence="1 2" key="1">
    <citation type="submission" date="2020-11" db="EMBL/GenBank/DDBJ databases">
        <title>A novel isolate from a Black sea contaminated sediment with potential to produce alkanes: Plantactinospora alkalitolerans sp. nov.</title>
        <authorList>
            <person name="Carro L."/>
            <person name="Veyisoglu A."/>
            <person name="Guven K."/>
            <person name="Schumann P."/>
            <person name="Klenk H.-P."/>
            <person name="Sahin N."/>
        </authorList>
    </citation>
    <scope>NUCLEOTIDE SEQUENCE [LARGE SCALE GENOMIC DNA]</scope>
    <source>
        <strain evidence="1 2">S1510</strain>
    </source>
</reference>
<organism evidence="1 2">
    <name type="scientific">Plantactinospora alkalitolerans</name>
    <dbReference type="NCBI Taxonomy" id="2789879"/>
    <lineage>
        <taxon>Bacteria</taxon>
        <taxon>Bacillati</taxon>
        <taxon>Actinomycetota</taxon>
        <taxon>Actinomycetes</taxon>
        <taxon>Micromonosporales</taxon>
        <taxon>Micromonosporaceae</taxon>
        <taxon>Plantactinospora</taxon>
    </lineage>
</organism>
<dbReference type="RefSeq" id="WP_196201642.1">
    <property type="nucleotide sequence ID" value="NZ_JADPUN010000143.1"/>
</dbReference>
<evidence type="ECO:0000313" key="2">
    <source>
        <dbReference type="Proteomes" id="UP000638560"/>
    </source>
</evidence>
<gene>
    <name evidence="1" type="ORF">I0C86_13795</name>
</gene>
<proteinExistence type="predicted"/>
<evidence type="ECO:0000313" key="1">
    <source>
        <dbReference type="EMBL" id="MBF9130022.1"/>
    </source>
</evidence>
<evidence type="ECO:0008006" key="3">
    <source>
        <dbReference type="Google" id="ProtNLM"/>
    </source>
</evidence>
<comment type="caution">
    <text evidence="1">The sequence shown here is derived from an EMBL/GenBank/DDBJ whole genome shotgun (WGS) entry which is preliminary data.</text>
</comment>
<sequence>MAPRGHDEPDLVEADGRQSVLGLLNWAIAVKRSQVHNNIARARHRNPEATPEQVTRSLERMYVTTLAGTGAVTGAATAAPGVGTGLALTLWGGQTLATFVRSAVFMLSLADVHGVPILEVERRQTLMMGILLGEAGTATIARVSERTGKHWAREVVGNTPLETLRKINRILGNDFITKYGNTNGIIVLNDLVPAVFGAVIGSGLSFVAASGAVAASRLAFGAPPTSWPRLTRAAVIPRV</sequence>
<accession>A0ABS0GV10</accession>
<name>A0ABS0GV10_9ACTN</name>
<keyword evidence="2" id="KW-1185">Reference proteome</keyword>
<protein>
    <recommendedName>
        <fullName evidence="3">EcsC family protein</fullName>
    </recommendedName>
</protein>
<dbReference type="Proteomes" id="UP000638560">
    <property type="component" value="Unassembled WGS sequence"/>
</dbReference>
<dbReference type="EMBL" id="JADPUN010000143">
    <property type="protein sequence ID" value="MBF9130022.1"/>
    <property type="molecule type" value="Genomic_DNA"/>
</dbReference>